<evidence type="ECO:0000259" key="4">
    <source>
        <dbReference type="Pfam" id="PF01182"/>
    </source>
</evidence>
<dbReference type="GO" id="GO:0004342">
    <property type="term" value="F:glucosamine-6-phosphate deaminase activity"/>
    <property type="evidence" value="ECO:0007669"/>
    <property type="project" value="UniProtKB-UniRule"/>
</dbReference>
<feature type="active site" description="Proton acceptor; for ring-opening step" evidence="3">
    <location>
        <position position="139"/>
    </location>
</feature>
<feature type="active site" description="For ring-opening step" evidence="3">
    <location>
        <position position="137"/>
    </location>
</feature>
<feature type="site" description="Part of the allosteric site" evidence="3">
    <location>
        <position position="147"/>
    </location>
</feature>
<dbReference type="NCBIfam" id="TIGR00502">
    <property type="entry name" value="nagB"/>
    <property type="match status" value="1"/>
</dbReference>
<dbReference type="CDD" id="cd01399">
    <property type="entry name" value="GlcN6P_deaminase"/>
    <property type="match status" value="1"/>
</dbReference>
<dbReference type="InterPro" id="IPR018321">
    <property type="entry name" value="Glucosamine6P_isomerase_CS"/>
</dbReference>
<dbReference type="SUPFAM" id="SSF100950">
    <property type="entry name" value="NagB/RpiA/CoA transferase-like"/>
    <property type="match status" value="1"/>
</dbReference>
<dbReference type="GO" id="GO:0019262">
    <property type="term" value="P:N-acetylneuraminate catabolic process"/>
    <property type="evidence" value="ECO:0007669"/>
    <property type="project" value="UniProtKB-UniRule"/>
</dbReference>
<dbReference type="UniPathway" id="UPA00629">
    <property type="reaction ID" value="UER00684"/>
</dbReference>
<feature type="active site" description="Proton acceptor; for enolization step" evidence="3">
    <location>
        <position position="68"/>
    </location>
</feature>
<keyword evidence="3" id="KW-0021">Allosteric enzyme</keyword>
<dbReference type="EMBL" id="RBED01000135">
    <property type="protein sequence ID" value="RNL50383.1"/>
    <property type="molecule type" value="Genomic_DNA"/>
</dbReference>
<dbReference type="AlphaFoldDB" id="A0A3N0BNU1"/>
<comment type="similarity">
    <text evidence="3">Belongs to the glucosamine/galactosamine-6-phosphate isomerase family. NagB subfamily.</text>
</comment>
<evidence type="ECO:0000256" key="2">
    <source>
        <dbReference type="ARBA" id="ARBA00023277"/>
    </source>
</evidence>
<dbReference type="NCBIfam" id="NF001684">
    <property type="entry name" value="PRK00443.1-4"/>
    <property type="match status" value="1"/>
</dbReference>
<dbReference type="OrthoDB" id="9791139at2"/>
<accession>A0A3N0BNU1</accession>
<dbReference type="InterPro" id="IPR006148">
    <property type="entry name" value="Glc/Gal-6P_isomerase"/>
</dbReference>
<dbReference type="InterPro" id="IPR037171">
    <property type="entry name" value="NagB/RpiA_transferase-like"/>
</dbReference>
<dbReference type="GO" id="GO:0006046">
    <property type="term" value="P:N-acetylglucosamine catabolic process"/>
    <property type="evidence" value="ECO:0007669"/>
    <property type="project" value="UniProtKB-UniRule"/>
</dbReference>
<dbReference type="HAMAP" id="MF_01241">
    <property type="entry name" value="GlcN6P_deamin"/>
    <property type="match status" value="1"/>
</dbReference>
<dbReference type="GO" id="GO:0005975">
    <property type="term" value="P:carbohydrate metabolic process"/>
    <property type="evidence" value="ECO:0007669"/>
    <property type="project" value="InterPro"/>
</dbReference>
<dbReference type="RefSeq" id="WP_123256557.1">
    <property type="nucleotide sequence ID" value="NZ_RBED01000135.1"/>
</dbReference>
<comment type="activity regulation">
    <text evidence="3">Allosterically activated by N-acetylglucosamine 6-phosphate (GlcNAc6P).</text>
</comment>
<feature type="site" description="Part of the allosteric site" evidence="3">
    <location>
        <position position="156"/>
    </location>
</feature>
<dbReference type="EC" id="3.5.99.6" evidence="3"/>
<keyword evidence="1 3" id="KW-0378">Hydrolase</keyword>
<reference evidence="5 6" key="1">
    <citation type="submission" date="2018-10" db="EMBL/GenBank/DDBJ databases">
        <title>Genome sequencing of Arthrobacter oryzae TNB02.</title>
        <authorList>
            <person name="Cho Y.-J."/>
            <person name="Cho A."/>
            <person name="Kim O.-S."/>
        </authorList>
    </citation>
    <scope>NUCLEOTIDE SEQUENCE [LARGE SCALE GENOMIC DNA]</scope>
    <source>
        <strain evidence="5 6">TNB02</strain>
    </source>
</reference>
<comment type="catalytic activity">
    <reaction evidence="3">
        <text>alpha-D-glucosamine 6-phosphate + H2O = beta-D-fructose 6-phosphate + NH4(+)</text>
        <dbReference type="Rhea" id="RHEA:12172"/>
        <dbReference type="ChEBI" id="CHEBI:15377"/>
        <dbReference type="ChEBI" id="CHEBI:28938"/>
        <dbReference type="ChEBI" id="CHEBI:57634"/>
        <dbReference type="ChEBI" id="CHEBI:75989"/>
        <dbReference type="EC" id="3.5.99.6"/>
    </reaction>
</comment>
<comment type="function">
    <text evidence="3">Catalyzes the reversible isomerization-deamination of glucosamine 6-phosphate (GlcN6P) to form fructose 6-phosphate (Fru6P) and ammonium ion.</text>
</comment>
<organism evidence="5 6">
    <name type="scientific">Arthrobacter oryzae</name>
    <dbReference type="NCBI Taxonomy" id="409290"/>
    <lineage>
        <taxon>Bacteria</taxon>
        <taxon>Bacillati</taxon>
        <taxon>Actinomycetota</taxon>
        <taxon>Actinomycetes</taxon>
        <taxon>Micrococcales</taxon>
        <taxon>Micrococcaceae</taxon>
        <taxon>Arthrobacter</taxon>
    </lineage>
</organism>
<dbReference type="Proteomes" id="UP000273807">
    <property type="component" value="Unassembled WGS sequence"/>
</dbReference>
<dbReference type="Pfam" id="PF01182">
    <property type="entry name" value="Glucosamine_iso"/>
    <property type="match status" value="1"/>
</dbReference>
<dbReference type="GO" id="GO:0006043">
    <property type="term" value="P:glucosamine catabolic process"/>
    <property type="evidence" value="ECO:0007669"/>
    <property type="project" value="TreeGrafter"/>
</dbReference>
<dbReference type="Gene3D" id="3.40.50.1360">
    <property type="match status" value="1"/>
</dbReference>
<protein>
    <recommendedName>
        <fullName evidence="3">Glucosamine-6-phosphate deaminase</fullName>
        <ecNumber evidence="3">3.5.99.6</ecNumber>
    </recommendedName>
    <alternativeName>
        <fullName evidence="3">GlcN6P deaminase</fullName>
        <shortName evidence="3">GNPDA</shortName>
    </alternativeName>
    <alternativeName>
        <fullName evidence="3">Glucosamine-6-phosphate isomerase</fullName>
    </alternativeName>
</protein>
<dbReference type="InterPro" id="IPR004547">
    <property type="entry name" value="Glucosamine6P_isomerase"/>
</dbReference>
<feature type="site" description="Part of the allosteric site" evidence="3">
    <location>
        <position position="154"/>
    </location>
</feature>
<evidence type="ECO:0000313" key="5">
    <source>
        <dbReference type="EMBL" id="RNL50383.1"/>
    </source>
</evidence>
<evidence type="ECO:0000256" key="1">
    <source>
        <dbReference type="ARBA" id="ARBA00022801"/>
    </source>
</evidence>
<evidence type="ECO:0000313" key="6">
    <source>
        <dbReference type="Proteomes" id="UP000273807"/>
    </source>
</evidence>
<keyword evidence="2 3" id="KW-0119">Carbohydrate metabolism</keyword>
<gene>
    <name evidence="3 5" type="primary">nagB</name>
    <name evidence="5" type="ORF">D7003_16730</name>
</gene>
<feature type="site" description="Part of the allosteric site" evidence="3">
    <location>
        <position position="157"/>
    </location>
</feature>
<comment type="pathway">
    <text evidence="3">Amino-sugar metabolism; N-acetylneuraminate degradation; D-fructose 6-phosphate from N-acetylneuraminate: step 5/5.</text>
</comment>
<keyword evidence="6" id="KW-1185">Reference proteome</keyword>
<name>A0A3N0BNU1_9MICC</name>
<sequence length="268" mass="28952">MEVIICETPEEVGRLAAAKVSRVVRDRGPEAVLGLSTGSSPLAAYADLARRIEAGELDLSRARGFALDEYVGLPPGHPESYAEVIRATVTDPLRMDPLRVSCPDGFATDTDAAARHYEEAIKAAGGIDIQILGVGENGHIGFNEPSSSLSSRTRVKTLTRTTREANSRFFETLDDVPRHCLTQGLGTIMDAREVVLMAQGSHKASAIAGLIEGPLSARCPGSVLQLHPAATVIIDRAAAAELEGQEYYEETYRNKPAWQRFEDPAPWK</sequence>
<proteinExistence type="inferred from homology"/>
<evidence type="ECO:0000256" key="3">
    <source>
        <dbReference type="HAMAP-Rule" id="MF_01241"/>
    </source>
</evidence>
<dbReference type="PANTHER" id="PTHR11280:SF5">
    <property type="entry name" value="GLUCOSAMINE-6-PHOSPHATE ISOMERASE"/>
    <property type="match status" value="1"/>
</dbReference>
<comment type="caution">
    <text evidence="5">The sequence shown here is derived from an EMBL/GenBank/DDBJ whole genome shotgun (WGS) entry which is preliminary data.</text>
</comment>
<feature type="active site" description="For ring-opening step" evidence="3">
    <location>
        <position position="144"/>
    </location>
</feature>
<dbReference type="GO" id="GO:0042802">
    <property type="term" value="F:identical protein binding"/>
    <property type="evidence" value="ECO:0007669"/>
    <property type="project" value="TreeGrafter"/>
</dbReference>
<dbReference type="GO" id="GO:0005737">
    <property type="term" value="C:cytoplasm"/>
    <property type="evidence" value="ECO:0007669"/>
    <property type="project" value="TreeGrafter"/>
</dbReference>
<dbReference type="PROSITE" id="PS01161">
    <property type="entry name" value="GLC_GALNAC_ISOMERASE"/>
    <property type="match status" value="1"/>
</dbReference>
<comment type="caution">
    <text evidence="3">Lacks conserved residue(s) required for the propagation of feature annotation.</text>
</comment>
<dbReference type="PANTHER" id="PTHR11280">
    <property type="entry name" value="GLUCOSAMINE-6-PHOSPHATE ISOMERASE"/>
    <property type="match status" value="1"/>
</dbReference>
<feature type="domain" description="Glucosamine/galactosamine-6-phosphate isomerase" evidence="4">
    <location>
        <begin position="11"/>
        <end position="225"/>
    </location>
</feature>